<gene>
    <name evidence="2" type="ORF">SAMN02746091_00651</name>
</gene>
<dbReference type="Proteomes" id="UP000184423">
    <property type="component" value="Unassembled WGS sequence"/>
</dbReference>
<evidence type="ECO:0000313" key="3">
    <source>
        <dbReference type="Proteomes" id="UP000184423"/>
    </source>
</evidence>
<dbReference type="Pfam" id="PF02325">
    <property type="entry name" value="CCB3_YggT"/>
    <property type="match status" value="1"/>
</dbReference>
<keyword evidence="1" id="KW-0472">Membrane</keyword>
<keyword evidence="3" id="KW-1185">Reference proteome</keyword>
<feature type="transmembrane region" description="Helical" evidence="1">
    <location>
        <begin position="12"/>
        <end position="30"/>
    </location>
</feature>
<accession>A0A1M4UFT0</accession>
<dbReference type="RefSeq" id="WP_027307388.1">
    <property type="nucleotide sequence ID" value="NZ_FQVG01000007.1"/>
</dbReference>
<dbReference type="InterPro" id="IPR003425">
    <property type="entry name" value="CCB3/YggT"/>
</dbReference>
<dbReference type="GO" id="GO:0016020">
    <property type="term" value="C:membrane"/>
    <property type="evidence" value="ECO:0007669"/>
    <property type="project" value="InterPro"/>
</dbReference>
<evidence type="ECO:0000256" key="1">
    <source>
        <dbReference type="SAM" id="Phobius"/>
    </source>
</evidence>
<dbReference type="AlphaFoldDB" id="A0A1M4UFT0"/>
<dbReference type="EMBL" id="FQVG01000007">
    <property type="protein sequence ID" value="SHE55642.1"/>
    <property type="molecule type" value="Genomic_DNA"/>
</dbReference>
<organism evidence="2 3">
    <name type="scientific">Caloramator proteoclasticus DSM 10124</name>
    <dbReference type="NCBI Taxonomy" id="1121262"/>
    <lineage>
        <taxon>Bacteria</taxon>
        <taxon>Bacillati</taxon>
        <taxon>Bacillota</taxon>
        <taxon>Clostridia</taxon>
        <taxon>Eubacteriales</taxon>
        <taxon>Clostridiaceae</taxon>
        <taxon>Caloramator</taxon>
    </lineage>
</organism>
<reference evidence="3" key="1">
    <citation type="submission" date="2016-11" db="EMBL/GenBank/DDBJ databases">
        <authorList>
            <person name="Varghese N."/>
            <person name="Submissions S."/>
        </authorList>
    </citation>
    <scope>NUCLEOTIDE SEQUENCE [LARGE SCALE GENOMIC DNA]</scope>
    <source>
        <strain evidence="3">DSM 10124</strain>
    </source>
</reference>
<keyword evidence="1" id="KW-0812">Transmembrane</keyword>
<evidence type="ECO:0000313" key="2">
    <source>
        <dbReference type="EMBL" id="SHE55642.1"/>
    </source>
</evidence>
<name>A0A1M4UFT0_9CLOT</name>
<keyword evidence="1" id="KW-1133">Transmembrane helix</keyword>
<proteinExistence type="predicted"/>
<protein>
    <submittedName>
        <fullName evidence="2">YGGT family protein</fullName>
    </submittedName>
</protein>
<sequence>MTDALRYAFFKFVNLLEFLIFLDALLSWVVPNRHNNQVLRIIGIIIDPIKEPFYRLQFKLLPNTPIDFSPMLAILFLEFIKTIIL</sequence>